<comment type="caution">
    <text evidence="2">The sequence shown here is derived from an EMBL/GenBank/DDBJ whole genome shotgun (WGS) entry which is preliminary data.</text>
</comment>
<name>A0A4Z2E2M0_9TELE</name>
<keyword evidence="3" id="KW-1185">Reference proteome</keyword>
<dbReference type="EMBL" id="SRLO01020234">
    <property type="protein sequence ID" value="TNN22983.1"/>
    <property type="molecule type" value="Genomic_DNA"/>
</dbReference>
<evidence type="ECO:0000313" key="2">
    <source>
        <dbReference type="EMBL" id="TNN22983.1"/>
    </source>
</evidence>
<feature type="region of interest" description="Disordered" evidence="1">
    <location>
        <begin position="1"/>
        <end position="48"/>
    </location>
</feature>
<proteinExistence type="predicted"/>
<protein>
    <submittedName>
        <fullName evidence="2">Uncharacterized protein</fullName>
    </submittedName>
</protein>
<feature type="compositionally biased region" description="Polar residues" evidence="1">
    <location>
        <begin position="16"/>
        <end position="44"/>
    </location>
</feature>
<evidence type="ECO:0000256" key="1">
    <source>
        <dbReference type="SAM" id="MobiDB-lite"/>
    </source>
</evidence>
<sequence length="77" mass="7951">MTTANHGSRRFGVLTPSKQELTAASTPPDTPSSRTAAGTWTRASGTGDVHAGKCSVCTFYLAEVLEQRPESGPADGA</sequence>
<organism evidence="2 3">
    <name type="scientific">Liparis tanakae</name>
    <name type="common">Tanaka's snailfish</name>
    <dbReference type="NCBI Taxonomy" id="230148"/>
    <lineage>
        <taxon>Eukaryota</taxon>
        <taxon>Metazoa</taxon>
        <taxon>Chordata</taxon>
        <taxon>Craniata</taxon>
        <taxon>Vertebrata</taxon>
        <taxon>Euteleostomi</taxon>
        <taxon>Actinopterygii</taxon>
        <taxon>Neopterygii</taxon>
        <taxon>Teleostei</taxon>
        <taxon>Neoteleostei</taxon>
        <taxon>Acanthomorphata</taxon>
        <taxon>Eupercaria</taxon>
        <taxon>Perciformes</taxon>
        <taxon>Cottioidei</taxon>
        <taxon>Cottales</taxon>
        <taxon>Liparidae</taxon>
        <taxon>Liparis</taxon>
    </lineage>
</organism>
<accession>A0A4Z2E2M0</accession>
<reference evidence="2 3" key="1">
    <citation type="submission" date="2019-03" db="EMBL/GenBank/DDBJ databases">
        <title>First draft genome of Liparis tanakae, snailfish: a comprehensive survey of snailfish specific genes.</title>
        <authorList>
            <person name="Kim W."/>
            <person name="Song I."/>
            <person name="Jeong J.-H."/>
            <person name="Kim D."/>
            <person name="Kim S."/>
            <person name="Ryu S."/>
            <person name="Song J.Y."/>
            <person name="Lee S.K."/>
        </authorList>
    </citation>
    <scope>NUCLEOTIDE SEQUENCE [LARGE SCALE GENOMIC DNA]</scope>
    <source>
        <tissue evidence="2">Muscle</tissue>
    </source>
</reference>
<evidence type="ECO:0000313" key="3">
    <source>
        <dbReference type="Proteomes" id="UP000314294"/>
    </source>
</evidence>
<dbReference type="AlphaFoldDB" id="A0A4Z2E2M0"/>
<gene>
    <name evidence="2" type="ORF">EYF80_066900</name>
</gene>
<dbReference type="Proteomes" id="UP000314294">
    <property type="component" value="Unassembled WGS sequence"/>
</dbReference>